<comment type="caution">
    <text evidence="2">The sequence shown here is derived from an EMBL/GenBank/DDBJ whole genome shotgun (WGS) entry which is preliminary data.</text>
</comment>
<evidence type="ECO:0000313" key="3">
    <source>
        <dbReference type="EMBL" id="MBB4534849.1"/>
    </source>
</evidence>
<dbReference type="PANTHER" id="PTHR30595">
    <property type="entry name" value="GLPR-RELATED TRANSCRIPTIONAL REPRESSOR"/>
    <property type="match status" value="1"/>
</dbReference>
<dbReference type="Proteomes" id="UP000523431">
    <property type="component" value="Unassembled WGS sequence"/>
</dbReference>
<dbReference type="RefSeq" id="WP_183839307.1">
    <property type="nucleotide sequence ID" value="NZ_JACIHU010000002.1"/>
</dbReference>
<keyword evidence="2" id="KW-0067">ATP-binding</keyword>
<dbReference type="EC" id="3.6.4.12" evidence="2"/>
<accession>A0A7W6V8Z7</accession>
<dbReference type="AlphaFoldDB" id="A0A7W6V8Z7"/>
<dbReference type="Gene3D" id="3.30.950.30">
    <property type="entry name" value="Schlafen, AAA domain"/>
    <property type="match status" value="1"/>
</dbReference>
<evidence type="ECO:0000313" key="4">
    <source>
        <dbReference type="Proteomes" id="UP000523431"/>
    </source>
</evidence>
<dbReference type="GO" id="GO:0003678">
    <property type="term" value="F:DNA helicase activity"/>
    <property type="evidence" value="ECO:0007669"/>
    <property type="project" value="UniProtKB-EC"/>
</dbReference>
<dbReference type="Proteomes" id="UP000557344">
    <property type="component" value="Unassembled WGS sequence"/>
</dbReference>
<keyword evidence="2" id="KW-0378">Hydrolase</keyword>
<dbReference type="GO" id="GO:0016787">
    <property type="term" value="F:hydrolase activity"/>
    <property type="evidence" value="ECO:0007669"/>
    <property type="project" value="UniProtKB-KW"/>
</dbReference>
<dbReference type="InterPro" id="IPR007421">
    <property type="entry name" value="Schlafen_AlbA_2_dom"/>
</dbReference>
<dbReference type="EMBL" id="JACIHU010000002">
    <property type="protein sequence ID" value="MBB4478957.1"/>
    <property type="molecule type" value="Genomic_DNA"/>
</dbReference>
<reference evidence="4 5" key="1">
    <citation type="submission" date="2020-08" db="EMBL/GenBank/DDBJ databases">
        <title>Genomic Encyclopedia of Type Strains, Phase IV (KMG-V): Genome sequencing to study the core and pangenomes of soil and plant-associated prokaryotes.</title>
        <authorList>
            <person name="Whitman W."/>
        </authorList>
    </citation>
    <scope>NUCLEOTIDE SEQUENCE [LARGE SCALE GENOMIC DNA]</scope>
    <source>
        <strain evidence="2 5">SEMIA 471</strain>
        <strain evidence="3 4">SEMIA 489</strain>
    </source>
</reference>
<keyword evidence="2" id="KW-0347">Helicase</keyword>
<sequence length="551" mass="62766">MDQATLSALLTQLISNWESEVVEFKRGKDGFQSGDLGKYVSALANEANLRGRDRAWLVFGVDDKTRVVVGTSYKENPAHLQADKMQLINGTGSFTARDIHVLNHPSGRVVLFEIPAAPRGMPINWNGHYYGRAGESLVALGPDKLDEIRAQTLATDWTAQVVEGASFDDLDPQALKVARERFAAKHANRFNADEIAGWSDAIFLNRAKMTQNGAITRAALLLLGKAESAWRLNPHPVEITWKLEGEERAYEHFGPPFLLTSSKVFARIRNIQLRLLPENELLAHEVAKYDQKVVLEALHNCIAHQDYARMARIIVTERPDRLILVNEGGFFEGEPDDYVLHDHTPLRYRNPFLTQAMTELNMIDHMGYGIQDIYRRQRQRFFPLPDYDLTEPDLVRLTIHGRVVDEAYSQLLMQQTGLPLADVLALDRVQKHLPITDDAVRHLRQERLIEGRKPNFFISARVADATSQKAQYIKTRAFDDYHYEEMVVGYLREFGQASRKELDDLLRKKLSDVLNETQKTHKIGNLLSALRRKGRIRNFGSTAAPEWRLVE</sequence>
<dbReference type="InterPro" id="IPR038461">
    <property type="entry name" value="Schlafen_AlbA_2_dom_sf"/>
</dbReference>
<dbReference type="EMBL" id="JACIID010000002">
    <property type="protein sequence ID" value="MBB4534849.1"/>
    <property type="molecule type" value="Genomic_DNA"/>
</dbReference>
<keyword evidence="2" id="KW-0547">Nucleotide-binding</keyword>
<dbReference type="PANTHER" id="PTHR30595:SF6">
    <property type="entry name" value="SCHLAFEN ALBA-2 DOMAIN-CONTAINING PROTEIN"/>
    <property type="match status" value="1"/>
</dbReference>
<evidence type="ECO:0000313" key="5">
    <source>
        <dbReference type="Proteomes" id="UP000557344"/>
    </source>
</evidence>
<dbReference type="Pfam" id="PF13749">
    <property type="entry name" value="HATPase_c_4"/>
    <property type="match status" value="1"/>
</dbReference>
<protein>
    <submittedName>
        <fullName evidence="2">ATP-dependent DNA helicase RecG</fullName>
        <ecNumber evidence="2">3.6.4.12</ecNumber>
    </submittedName>
</protein>
<name>A0A7W6V8Z7_RHIET</name>
<evidence type="ECO:0000313" key="2">
    <source>
        <dbReference type="EMBL" id="MBB4478957.1"/>
    </source>
</evidence>
<gene>
    <name evidence="2" type="ORF">GGE46_001525</name>
    <name evidence="3" type="ORF">GGE57_001585</name>
</gene>
<evidence type="ECO:0000259" key="1">
    <source>
        <dbReference type="Pfam" id="PF04326"/>
    </source>
</evidence>
<dbReference type="InterPro" id="IPR038475">
    <property type="entry name" value="RecG_C_sf"/>
</dbReference>
<feature type="domain" description="Schlafen AlbA-2" evidence="1">
    <location>
        <begin position="18"/>
        <end position="136"/>
    </location>
</feature>
<proteinExistence type="predicted"/>
<dbReference type="Pfam" id="PF04326">
    <property type="entry name" value="SLFN_AlbA_2"/>
    <property type="match status" value="1"/>
</dbReference>
<dbReference type="Gene3D" id="3.30.565.60">
    <property type="match status" value="1"/>
</dbReference>
<organism evidence="2 5">
    <name type="scientific">Rhizobium etli</name>
    <dbReference type="NCBI Taxonomy" id="29449"/>
    <lineage>
        <taxon>Bacteria</taxon>
        <taxon>Pseudomonadati</taxon>
        <taxon>Pseudomonadota</taxon>
        <taxon>Alphaproteobacteria</taxon>
        <taxon>Hyphomicrobiales</taxon>
        <taxon>Rhizobiaceae</taxon>
        <taxon>Rhizobium/Agrobacterium group</taxon>
        <taxon>Rhizobium</taxon>
    </lineage>
</organism>